<feature type="domain" description="Type II restriction enzyme NaeI" evidence="4">
    <location>
        <begin position="15"/>
        <end position="298"/>
    </location>
</feature>
<dbReference type="Gene3D" id="3.40.600.10">
    <property type="entry name" value="DNA mismatch repair MutH/Restriction endonuclease, type II"/>
    <property type="match status" value="1"/>
</dbReference>
<accession>A0ABT4SQS9</accession>
<dbReference type="InterPro" id="IPR036388">
    <property type="entry name" value="WH-like_DNA-bd_sf"/>
</dbReference>
<evidence type="ECO:0000256" key="3">
    <source>
        <dbReference type="ARBA" id="ARBA00022801"/>
    </source>
</evidence>
<dbReference type="Gene3D" id="1.10.10.10">
    <property type="entry name" value="Winged helix-like DNA-binding domain superfamily/Winged helix DNA-binding domain"/>
    <property type="match status" value="1"/>
</dbReference>
<dbReference type="Pfam" id="PF09126">
    <property type="entry name" value="NaeI"/>
    <property type="match status" value="1"/>
</dbReference>
<evidence type="ECO:0000256" key="1">
    <source>
        <dbReference type="ARBA" id="ARBA00022722"/>
    </source>
</evidence>
<name>A0ABT4SQS9_9ACTN</name>
<keyword evidence="2 5" id="KW-0255">Endonuclease</keyword>
<protein>
    <submittedName>
        <fullName evidence="5">NaeI family type II restriction endonuclease</fullName>
    </submittedName>
</protein>
<dbReference type="InterPro" id="IPR011335">
    <property type="entry name" value="Restrct_endonuc-II-like"/>
</dbReference>
<dbReference type="Proteomes" id="UP001212498">
    <property type="component" value="Unassembled WGS sequence"/>
</dbReference>
<keyword evidence="3" id="KW-0378">Hydrolase</keyword>
<organism evidence="5 6">
    <name type="scientific">Nonomuraea ferruginea</name>
    <dbReference type="NCBI Taxonomy" id="46174"/>
    <lineage>
        <taxon>Bacteria</taxon>
        <taxon>Bacillati</taxon>
        <taxon>Actinomycetota</taxon>
        <taxon>Actinomycetes</taxon>
        <taxon>Streptosporangiales</taxon>
        <taxon>Streptosporangiaceae</taxon>
        <taxon>Nonomuraea</taxon>
    </lineage>
</organism>
<dbReference type="InterPro" id="IPR037057">
    <property type="entry name" value="DNA_rep_MutH/T2_RE_sf"/>
</dbReference>
<dbReference type="GO" id="GO:0004519">
    <property type="term" value="F:endonuclease activity"/>
    <property type="evidence" value="ECO:0007669"/>
    <property type="project" value="UniProtKB-KW"/>
</dbReference>
<dbReference type="RefSeq" id="WP_271275018.1">
    <property type="nucleotide sequence ID" value="NZ_BAABFD010000007.1"/>
</dbReference>
<gene>
    <name evidence="5" type="ORF">OUY24_02735</name>
</gene>
<keyword evidence="1" id="KW-0540">Nuclease</keyword>
<dbReference type="InterPro" id="IPR015210">
    <property type="entry name" value="NaeI"/>
</dbReference>
<evidence type="ECO:0000259" key="4">
    <source>
        <dbReference type="Pfam" id="PF09126"/>
    </source>
</evidence>
<evidence type="ECO:0000313" key="5">
    <source>
        <dbReference type="EMBL" id="MDA0639532.1"/>
    </source>
</evidence>
<keyword evidence="6" id="KW-1185">Reference proteome</keyword>
<dbReference type="SUPFAM" id="SSF52980">
    <property type="entry name" value="Restriction endonuclease-like"/>
    <property type="match status" value="1"/>
</dbReference>
<dbReference type="EMBL" id="JAPNUD010000004">
    <property type="protein sequence ID" value="MDA0639532.1"/>
    <property type="molecule type" value="Genomic_DNA"/>
</dbReference>
<dbReference type="CDD" id="cd22338">
    <property type="entry name" value="NaeI-like"/>
    <property type="match status" value="1"/>
</dbReference>
<comment type="caution">
    <text evidence="5">The sequence shown here is derived from an EMBL/GenBank/DDBJ whole genome shotgun (WGS) entry which is preliminary data.</text>
</comment>
<sequence length="311" mass="34516">MLFDLSAPDSPMEAVLDHLMTADPDGSRISRAIRRSFDMLLDGQHTGRFRWEELHKTEKTHCGTLVEINLQREFGFEGGEVLDYAIEGVEVDCKYSQGLADWMIPPEAAGRLLLGLWASDQEGKWSAGLVRASEEHLNPGGNRDAKRTLNRRGRASIRWLFKDAPLPENALLRLPSKDIDAIFGAGSGQQRVNELFRRAQRRPISRNVVATVAMQEDYMKRVRGNGGARSALRPEGIVIFGQYKNHVQTATALGLQPPGPGESMSVRLAKRRPHHGDTRYIELDGEQWVIALDVDPAVQGPLLPNIGALGQ</sequence>
<evidence type="ECO:0000256" key="2">
    <source>
        <dbReference type="ARBA" id="ARBA00022759"/>
    </source>
</evidence>
<evidence type="ECO:0000313" key="6">
    <source>
        <dbReference type="Proteomes" id="UP001212498"/>
    </source>
</evidence>
<reference evidence="5 6" key="1">
    <citation type="submission" date="2022-11" db="EMBL/GenBank/DDBJ databases">
        <title>Nonomuraea corallina sp. nov., a new species of the genus Nonomuraea isolated from sea side sediment in Thai sea.</title>
        <authorList>
            <person name="Ngamcharungchit C."/>
            <person name="Matsumoto A."/>
            <person name="Suriyachadkun C."/>
            <person name="Panbangred W."/>
            <person name="Inahashi Y."/>
            <person name="Intra B."/>
        </authorList>
    </citation>
    <scope>NUCLEOTIDE SEQUENCE [LARGE SCALE GENOMIC DNA]</scope>
    <source>
        <strain evidence="5 6">DSM 43553</strain>
    </source>
</reference>
<proteinExistence type="predicted"/>